<dbReference type="EMBL" id="JANBPG010000506">
    <property type="protein sequence ID" value="KAJ1895937.1"/>
    <property type="molecule type" value="Genomic_DNA"/>
</dbReference>
<reference evidence="1" key="1">
    <citation type="submission" date="2022-07" db="EMBL/GenBank/DDBJ databases">
        <title>Phylogenomic reconstructions and comparative analyses of Kickxellomycotina fungi.</title>
        <authorList>
            <person name="Reynolds N.K."/>
            <person name="Stajich J.E."/>
            <person name="Barry K."/>
            <person name="Grigoriev I.V."/>
            <person name="Crous P."/>
            <person name="Smith M.E."/>
        </authorList>
    </citation>
    <scope>NUCLEOTIDE SEQUENCE</scope>
    <source>
        <strain evidence="1">Benny 63K</strain>
    </source>
</reference>
<comment type="caution">
    <text evidence="1">The sequence shown here is derived from an EMBL/GenBank/DDBJ whole genome shotgun (WGS) entry which is preliminary data.</text>
</comment>
<keyword evidence="1" id="KW-0378">Hydrolase</keyword>
<keyword evidence="2" id="KW-1185">Reference proteome</keyword>
<gene>
    <name evidence="1" type="primary">ACIN1</name>
    <name evidence="1" type="ORF">LPJ66_004292</name>
</gene>
<sequence length="395" mass="42569">MSELIPSELKVTDLRKELVARNLPTNGLKKDLVQRLEESLGISGERAAGSQLDTDDQIDLLPTDEQDEVDEETAEHVPEGPIDAMETEEAEENGLKRNSDWDTAAPVAHADLNASAGAAAAADDQMDTSEQHHLQAGSGVLDSMYIKNLERPLTVYRIKELLGKHGSVDDVWLNTIKTRGYARFTSAEEAQAAFASINGTRFPPEHGKILECGLVTKERMQELIGEEEAMSETVLSNDLVLIPVDGGNCGIALVNVNANSKGRGKGAAKKQKTDAAPELRAEREVKVAKVAERTANIVAAAAAAAANEARDATKDSAMDVDGDRRRDSLKEREPQKEGRRNDRKPVKVDDDEFTRKTVCQPPISYRPLTDDEVAAKKAAVAVAAAPHAGAHDGSA</sequence>
<dbReference type="EC" id="3.4.14.5" evidence="1"/>
<proteinExistence type="predicted"/>
<name>A0ACC1ILY7_9FUNG</name>
<evidence type="ECO:0000313" key="2">
    <source>
        <dbReference type="Proteomes" id="UP001150581"/>
    </source>
</evidence>
<organism evidence="1 2">
    <name type="scientific">Kickxella alabastrina</name>
    <dbReference type="NCBI Taxonomy" id="61397"/>
    <lineage>
        <taxon>Eukaryota</taxon>
        <taxon>Fungi</taxon>
        <taxon>Fungi incertae sedis</taxon>
        <taxon>Zoopagomycota</taxon>
        <taxon>Kickxellomycotina</taxon>
        <taxon>Kickxellomycetes</taxon>
        <taxon>Kickxellales</taxon>
        <taxon>Kickxellaceae</taxon>
        <taxon>Kickxella</taxon>
    </lineage>
</organism>
<accession>A0ACC1ILY7</accession>
<evidence type="ECO:0000313" key="1">
    <source>
        <dbReference type="EMBL" id="KAJ1895937.1"/>
    </source>
</evidence>
<dbReference type="Proteomes" id="UP001150581">
    <property type="component" value="Unassembled WGS sequence"/>
</dbReference>
<protein>
    <submittedName>
        <fullName evidence="1">Apoptotic chromatin condensation inducer in the nucleus</fullName>
        <ecNumber evidence="1">3.4.14.5</ecNumber>
    </submittedName>
</protein>